<evidence type="ECO:0000256" key="1">
    <source>
        <dbReference type="SAM" id="Phobius"/>
    </source>
</evidence>
<reference evidence="3 6" key="2">
    <citation type="submission" date="2018-05" db="EMBL/GenBank/DDBJ databases">
        <title>Genomic Encyclopedia of Type Strains, Phase IV (KMG-IV): sequencing the most valuable type-strain genomes for metagenomic binning, comparative biology and taxonomic classification.</title>
        <authorList>
            <person name="Goeker M."/>
        </authorList>
    </citation>
    <scope>NUCLEOTIDE SEQUENCE [LARGE SCALE GENOMIC DNA]</scope>
    <source>
        <strain evidence="3 6">DSM 28816</strain>
    </source>
</reference>
<gene>
    <name evidence="3" type="ORF">C8E03_103397</name>
    <name evidence="4" type="ORF">CG710_010715</name>
</gene>
<name>A0A255ILI1_9FIRM</name>
<feature type="domain" description="Atrophied bacterial Ig" evidence="2">
    <location>
        <begin position="179"/>
        <end position="253"/>
    </location>
</feature>
<proteinExistence type="predicted"/>
<dbReference type="Proteomes" id="UP000247523">
    <property type="component" value="Unassembled WGS sequence"/>
</dbReference>
<evidence type="ECO:0000313" key="4">
    <source>
        <dbReference type="EMBL" id="RDY31250.1"/>
    </source>
</evidence>
<comment type="caution">
    <text evidence="3">The sequence shown here is derived from an EMBL/GenBank/DDBJ whole genome shotgun (WGS) entry which is preliminary data.</text>
</comment>
<keyword evidence="5" id="KW-1185">Reference proteome</keyword>
<keyword evidence="1" id="KW-1133">Transmembrane helix</keyword>
<dbReference type="Proteomes" id="UP000216411">
    <property type="component" value="Unassembled WGS sequence"/>
</dbReference>
<feature type="transmembrane region" description="Helical" evidence="1">
    <location>
        <begin position="87"/>
        <end position="106"/>
    </location>
</feature>
<reference evidence="4 5" key="1">
    <citation type="journal article" date="2017" name="Genome Announc.">
        <title>Draft Genome Sequence of a Sporulating and Motile Strain of Lachnotalea glycerini Isolated from Water in Quebec City, Canada.</title>
        <authorList>
            <person name="Maheux A.F."/>
            <person name="Boudreau D.K."/>
            <person name="Berube E."/>
            <person name="Boissinot M."/>
            <person name="Raymond F."/>
            <person name="Brodeur S."/>
            <person name="Corbeil J."/>
            <person name="Isabel S."/>
            <person name="Omar R.F."/>
            <person name="Bergeron M.G."/>
        </authorList>
    </citation>
    <scope>NUCLEOTIDE SEQUENCE [LARGE SCALE GENOMIC DNA]</scope>
    <source>
        <strain evidence="4 5">CCRI-19302</strain>
    </source>
</reference>
<sequence length="490" mass="56300">MIIAILVSFLIVFVTFRKIEIKQYEPVGKLVIPFYRLSAFIVEASFKSKSGFLKRRILKSQVVDSLKQINPTDRSYHHIKKYYVEKIATSFMVIFAGSILAFIAIISQRDSRIIIEDKYLERGTFTQGSNTQKLTVSVEDELLNQEVLIKIDEQQLTKAQVFKMFDKTKEWIDSQILGKNTSLMEVRNNLKLPSFMEGVPVKINWETDNYEVLGSNGEVNNEEINEEGVVVNLTVILTYQSDTKSYDIQVKVLPPLLSKTDILLKEILKKVQIANQDGVTKQYLELPQDINGKLIDWGEKKTNPGRIVLIIGIIASIVIYCGKDKNLEGKVKKREKELLLDYPNIVSKLTLLLGAGMTVKNAWQKIALDYREKKEKDLKYYRYAYEEMLIAYYELVGGVSEVKVYENFGKRTKNQRYIKLTALITQNLRKGSRGLSEILENESKEAFEERKAYAKIIGEEASTKLMLPMFLNLILVLIMIMIPACMSFQM</sequence>
<evidence type="ECO:0000313" key="5">
    <source>
        <dbReference type="Proteomes" id="UP000216411"/>
    </source>
</evidence>
<feature type="transmembrane region" description="Helical" evidence="1">
    <location>
        <begin position="465"/>
        <end position="489"/>
    </location>
</feature>
<evidence type="ECO:0000313" key="6">
    <source>
        <dbReference type="Proteomes" id="UP000247523"/>
    </source>
</evidence>
<organism evidence="3 6">
    <name type="scientific">Lachnotalea glycerini</name>
    <dbReference type="NCBI Taxonomy" id="1763509"/>
    <lineage>
        <taxon>Bacteria</taxon>
        <taxon>Bacillati</taxon>
        <taxon>Bacillota</taxon>
        <taxon>Clostridia</taxon>
        <taxon>Lachnospirales</taxon>
        <taxon>Lachnospiraceae</taxon>
        <taxon>Lachnotalea</taxon>
    </lineage>
</organism>
<dbReference type="RefSeq" id="WP_094376403.1">
    <property type="nucleotide sequence ID" value="NZ_NOKA02000019.1"/>
</dbReference>
<reference evidence="4" key="3">
    <citation type="submission" date="2018-07" db="EMBL/GenBank/DDBJ databases">
        <authorList>
            <person name="Quirk P.G."/>
            <person name="Krulwich T.A."/>
        </authorList>
    </citation>
    <scope>NUCLEOTIDE SEQUENCE</scope>
    <source>
        <strain evidence="4">CCRI-19302</strain>
    </source>
</reference>
<dbReference type="InterPro" id="IPR046780">
    <property type="entry name" value="aBig_2"/>
</dbReference>
<evidence type="ECO:0000313" key="3">
    <source>
        <dbReference type="EMBL" id="PXV91826.1"/>
    </source>
</evidence>
<dbReference type="OrthoDB" id="9793966at2"/>
<evidence type="ECO:0000259" key="2">
    <source>
        <dbReference type="Pfam" id="PF20578"/>
    </source>
</evidence>
<dbReference type="EMBL" id="NOKA02000019">
    <property type="protein sequence ID" value="RDY31250.1"/>
    <property type="molecule type" value="Genomic_DNA"/>
</dbReference>
<protein>
    <submittedName>
        <fullName evidence="3">Type II secretion system protein F (GspF)</fullName>
    </submittedName>
</protein>
<keyword evidence="1" id="KW-0472">Membrane</keyword>
<dbReference type="AlphaFoldDB" id="A0A255ILI1"/>
<accession>A0A255ILI1</accession>
<dbReference type="Pfam" id="PF20578">
    <property type="entry name" value="aBig_2"/>
    <property type="match status" value="1"/>
</dbReference>
<dbReference type="EMBL" id="QICS01000003">
    <property type="protein sequence ID" value="PXV91826.1"/>
    <property type="molecule type" value="Genomic_DNA"/>
</dbReference>
<keyword evidence="1" id="KW-0812">Transmembrane</keyword>